<feature type="region of interest" description="Disordered" evidence="7">
    <location>
        <begin position="23"/>
        <end position="46"/>
    </location>
</feature>
<evidence type="ECO:0000313" key="10">
    <source>
        <dbReference type="EMBL" id="HIR50421.1"/>
    </source>
</evidence>
<evidence type="ECO:0000256" key="2">
    <source>
        <dbReference type="ARBA" id="ARBA00008610"/>
    </source>
</evidence>
<dbReference type="InterPro" id="IPR050957">
    <property type="entry name" value="BMP_lipoprotein"/>
</dbReference>
<evidence type="ECO:0000256" key="3">
    <source>
        <dbReference type="ARBA" id="ARBA00022475"/>
    </source>
</evidence>
<feature type="domain" description="ABC transporter substrate-binding protein PnrA-like" evidence="9">
    <location>
        <begin position="62"/>
        <end position="359"/>
    </location>
</feature>
<dbReference type="GO" id="GO:0005886">
    <property type="term" value="C:plasma membrane"/>
    <property type="evidence" value="ECO:0007669"/>
    <property type="project" value="UniProtKB-SubCell"/>
</dbReference>
<reference evidence="10" key="2">
    <citation type="journal article" date="2021" name="PeerJ">
        <title>Extensive microbial diversity within the chicken gut microbiome revealed by metagenomics and culture.</title>
        <authorList>
            <person name="Gilroy R."/>
            <person name="Ravi A."/>
            <person name="Getino M."/>
            <person name="Pursley I."/>
            <person name="Horton D.L."/>
            <person name="Alikhan N.F."/>
            <person name="Baker D."/>
            <person name="Gharbi K."/>
            <person name="Hall N."/>
            <person name="Watson M."/>
            <person name="Adriaenssens E.M."/>
            <person name="Foster-Nyarko E."/>
            <person name="Jarju S."/>
            <person name="Secka A."/>
            <person name="Antonio M."/>
            <person name="Oren A."/>
            <person name="Chaudhuri R.R."/>
            <person name="La Ragione R."/>
            <person name="Hildebrand F."/>
            <person name="Pallen M.J."/>
        </authorList>
    </citation>
    <scope>NUCLEOTIDE SEQUENCE</scope>
    <source>
        <strain evidence="10">ChiBcec15-4380</strain>
    </source>
</reference>
<dbReference type="SUPFAM" id="SSF53822">
    <property type="entry name" value="Periplasmic binding protein-like I"/>
    <property type="match status" value="1"/>
</dbReference>
<dbReference type="Proteomes" id="UP000824239">
    <property type="component" value="Unassembled WGS sequence"/>
</dbReference>
<dbReference type="InterPro" id="IPR003760">
    <property type="entry name" value="PnrA-like"/>
</dbReference>
<evidence type="ECO:0000256" key="4">
    <source>
        <dbReference type="ARBA" id="ARBA00022729"/>
    </source>
</evidence>
<feature type="signal peptide" evidence="8">
    <location>
        <begin position="1"/>
        <end position="21"/>
    </location>
</feature>
<dbReference type="InterPro" id="IPR028082">
    <property type="entry name" value="Peripla_BP_I"/>
</dbReference>
<evidence type="ECO:0000256" key="6">
    <source>
        <dbReference type="ARBA" id="ARBA00023288"/>
    </source>
</evidence>
<evidence type="ECO:0000256" key="5">
    <source>
        <dbReference type="ARBA" id="ARBA00023136"/>
    </source>
</evidence>
<reference evidence="10" key="1">
    <citation type="submission" date="2020-10" db="EMBL/GenBank/DDBJ databases">
        <authorList>
            <person name="Gilroy R."/>
        </authorList>
    </citation>
    <scope>NUCLEOTIDE SEQUENCE</scope>
    <source>
        <strain evidence="10">ChiBcec15-4380</strain>
    </source>
</reference>
<dbReference type="PROSITE" id="PS51257">
    <property type="entry name" value="PROKAR_LIPOPROTEIN"/>
    <property type="match status" value="1"/>
</dbReference>
<comment type="similarity">
    <text evidence="2">Belongs to the BMP lipoprotein family.</text>
</comment>
<feature type="compositionally biased region" description="Low complexity" evidence="7">
    <location>
        <begin position="29"/>
        <end position="45"/>
    </location>
</feature>
<comment type="subcellular location">
    <subcellularLocation>
        <location evidence="1">Cell membrane</location>
        <topology evidence="1">Lipid-anchor</topology>
    </subcellularLocation>
</comment>
<feature type="chain" id="PRO_5039356763" evidence="8">
    <location>
        <begin position="22"/>
        <end position="375"/>
    </location>
</feature>
<comment type="caution">
    <text evidence="10">The sequence shown here is derived from an EMBL/GenBank/DDBJ whole genome shotgun (WGS) entry which is preliminary data.</text>
</comment>
<evidence type="ECO:0000313" key="11">
    <source>
        <dbReference type="Proteomes" id="UP000824239"/>
    </source>
</evidence>
<gene>
    <name evidence="10" type="ORF">IAA53_03915</name>
</gene>
<organism evidence="10 11">
    <name type="scientific">Candidatus Avoscillospira avicola</name>
    <dbReference type="NCBI Taxonomy" id="2840706"/>
    <lineage>
        <taxon>Bacteria</taxon>
        <taxon>Bacillati</taxon>
        <taxon>Bacillota</taxon>
        <taxon>Clostridia</taxon>
        <taxon>Eubacteriales</taxon>
        <taxon>Oscillospiraceae</taxon>
        <taxon>Oscillospiraceae incertae sedis</taxon>
        <taxon>Candidatus Avoscillospira</taxon>
    </lineage>
</organism>
<dbReference type="Pfam" id="PF02608">
    <property type="entry name" value="Bmp"/>
    <property type="match status" value="1"/>
</dbReference>
<dbReference type="PANTHER" id="PTHR34296:SF2">
    <property type="entry name" value="ABC TRANSPORTER GUANOSINE-BINDING PROTEIN NUPN"/>
    <property type="match status" value="1"/>
</dbReference>
<sequence length="375" mass="39358">MKKWIALLLALVLALGLMACASSDGSKDTTGNETTTGEETTGGEEAASGEVTKIALLLPYTGDQSYFDVTARGLDLLEEKYGDAVECNLIEMGTDAAGWETANRQAAAAGYDIIISGNFEYEGAMLTVADDYPEVKFLNFDYSDAALNSKPNVYALTYAAHEGAYLAGVVAAVKSQSGVIGVVGGMELDGIKQFMVGYMQGALDTNPDIQILTGFVGNFADTGVAKELASNMIAQGADVVYHAAGGAGNGVFEAVSENEGVWAIGVDTDQYVSLSGKPELAETILTSDLKNCDQAVLAGVTAIMDGTAPFGTQVVLTLKDKGVGLAENEYYLANMTEDELAVVEAAKEKIISGEIVVDDQLQDNTLFDSYIAKLN</sequence>
<keyword evidence="6" id="KW-0449">Lipoprotein</keyword>
<dbReference type="EMBL" id="DVHE01000032">
    <property type="protein sequence ID" value="HIR50421.1"/>
    <property type="molecule type" value="Genomic_DNA"/>
</dbReference>
<proteinExistence type="inferred from homology"/>
<protein>
    <submittedName>
        <fullName evidence="10">BMP family ABC transporter substrate-binding protein</fullName>
    </submittedName>
</protein>
<evidence type="ECO:0000256" key="8">
    <source>
        <dbReference type="SAM" id="SignalP"/>
    </source>
</evidence>
<keyword evidence="3" id="KW-1003">Cell membrane</keyword>
<dbReference type="Gene3D" id="3.40.50.2300">
    <property type="match status" value="2"/>
</dbReference>
<evidence type="ECO:0000256" key="7">
    <source>
        <dbReference type="SAM" id="MobiDB-lite"/>
    </source>
</evidence>
<name>A0A9D1IVG6_9FIRM</name>
<evidence type="ECO:0000259" key="9">
    <source>
        <dbReference type="Pfam" id="PF02608"/>
    </source>
</evidence>
<keyword evidence="4 8" id="KW-0732">Signal</keyword>
<keyword evidence="5" id="KW-0472">Membrane</keyword>
<evidence type="ECO:0000256" key="1">
    <source>
        <dbReference type="ARBA" id="ARBA00004193"/>
    </source>
</evidence>
<accession>A0A9D1IVG6</accession>
<dbReference type="AlphaFoldDB" id="A0A9D1IVG6"/>
<dbReference type="PANTHER" id="PTHR34296">
    <property type="entry name" value="TRANSCRIPTIONAL ACTIVATOR PROTEIN MED"/>
    <property type="match status" value="1"/>
</dbReference>